<feature type="region of interest" description="Disordered" evidence="1">
    <location>
        <begin position="1"/>
        <end position="28"/>
    </location>
</feature>
<protein>
    <submittedName>
        <fullName evidence="2">Uncharacterized protein</fullName>
    </submittedName>
</protein>
<sequence>MNEIQRVTGERTAGTHNGVHEGVSSASPQEGAVKAIGIQVVTHTIATPLLATARVAHVTLGVGPADAQMRGQVRGLLNVVQCHLIVPPLVDGRALHLTHEDVGACTVKTRAS</sequence>
<accession>A0A5B7CTK8</accession>
<dbReference type="EMBL" id="VSRR010000203">
    <property type="protein sequence ID" value="MPC12221.1"/>
    <property type="molecule type" value="Genomic_DNA"/>
</dbReference>
<name>A0A5B7CTK8_PORTR</name>
<evidence type="ECO:0000313" key="3">
    <source>
        <dbReference type="Proteomes" id="UP000324222"/>
    </source>
</evidence>
<keyword evidence="3" id="KW-1185">Reference proteome</keyword>
<evidence type="ECO:0000313" key="2">
    <source>
        <dbReference type="EMBL" id="MPC12221.1"/>
    </source>
</evidence>
<dbReference type="Proteomes" id="UP000324222">
    <property type="component" value="Unassembled WGS sequence"/>
</dbReference>
<comment type="caution">
    <text evidence="2">The sequence shown here is derived from an EMBL/GenBank/DDBJ whole genome shotgun (WGS) entry which is preliminary data.</text>
</comment>
<evidence type="ECO:0000256" key="1">
    <source>
        <dbReference type="SAM" id="MobiDB-lite"/>
    </source>
</evidence>
<organism evidence="2 3">
    <name type="scientific">Portunus trituberculatus</name>
    <name type="common">Swimming crab</name>
    <name type="synonym">Neptunus trituberculatus</name>
    <dbReference type="NCBI Taxonomy" id="210409"/>
    <lineage>
        <taxon>Eukaryota</taxon>
        <taxon>Metazoa</taxon>
        <taxon>Ecdysozoa</taxon>
        <taxon>Arthropoda</taxon>
        <taxon>Crustacea</taxon>
        <taxon>Multicrustacea</taxon>
        <taxon>Malacostraca</taxon>
        <taxon>Eumalacostraca</taxon>
        <taxon>Eucarida</taxon>
        <taxon>Decapoda</taxon>
        <taxon>Pleocyemata</taxon>
        <taxon>Brachyura</taxon>
        <taxon>Eubrachyura</taxon>
        <taxon>Portunoidea</taxon>
        <taxon>Portunidae</taxon>
        <taxon>Portuninae</taxon>
        <taxon>Portunus</taxon>
    </lineage>
</organism>
<dbReference type="AlphaFoldDB" id="A0A5B7CTK8"/>
<proteinExistence type="predicted"/>
<reference evidence="2 3" key="1">
    <citation type="submission" date="2019-05" db="EMBL/GenBank/DDBJ databases">
        <title>Another draft genome of Portunus trituberculatus and its Hox gene families provides insights of decapod evolution.</title>
        <authorList>
            <person name="Jeong J.-H."/>
            <person name="Song I."/>
            <person name="Kim S."/>
            <person name="Choi T."/>
            <person name="Kim D."/>
            <person name="Ryu S."/>
            <person name="Kim W."/>
        </authorList>
    </citation>
    <scope>NUCLEOTIDE SEQUENCE [LARGE SCALE GENOMIC DNA]</scope>
    <source>
        <tissue evidence="2">Muscle</tissue>
    </source>
</reference>
<gene>
    <name evidence="2" type="ORF">E2C01_004899</name>
</gene>